<evidence type="ECO:0000313" key="3">
    <source>
        <dbReference type="Proteomes" id="UP000624041"/>
    </source>
</evidence>
<gene>
    <name evidence="2" type="ORF">GCM10007971_25530</name>
</gene>
<dbReference type="AlphaFoldDB" id="A0A918D390"/>
<protein>
    <submittedName>
        <fullName evidence="2">Uncharacterized protein</fullName>
    </submittedName>
</protein>
<evidence type="ECO:0000313" key="2">
    <source>
        <dbReference type="EMBL" id="GGN60973.1"/>
    </source>
</evidence>
<reference evidence="2" key="2">
    <citation type="submission" date="2020-09" db="EMBL/GenBank/DDBJ databases">
        <authorList>
            <person name="Sun Q."/>
            <person name="Ohkuma M."/>
        </authorList>
    </citation>
    <scope>NUCLEOTIDE SEQUENCE</scope>
    <source>
        <strain evidence="2">JCM 17251</strain>
    </source>
</reference>
<proteinExistence type="predicted"/>
<feature type="region of interest" description="Disordered" evidence="1">
    <location>
        <begin position="21"/>
        <end position="49"/>
    </location>
</feature>
<reference evidence="2" key="1">
    <citation type="journal article" date="2014" name="Int. J. Syst. Evol. Microbiol.">
        <title>Complete genome sequence of Corynebacterium casei LMG S-19264T (=DSM 44701T), isolated from a smear-ripened cheese.</title>
        <authorList>
            <consortium name="US DOE Joint Genome Institute (JGI-PGF)"/>
            <person name="Walter F."/>
            <person name="Albersmeier A."/>
            <person name="Kalinowski J."/>
            <person name="Ruckert C."/>
        </authorList>
    </citation>
    <scope>NUCLEOTIDE SEQUENCE</scope>
    <source>
        <strain evidence="2">JCM 17251</strain>
    </source>
</reference>
<evidence type="ECO:0000256" key="1">
    <source>
        <dbReference type="SAM" id="MobiDB-lite"/>
    </source>
</evidence>
<name>A0A918D390_9BACI</name>
<comment type="caution">
    <text evidence="2">The sequence shown here is derived from an EMBL/GenBank/DDBJ whole genome shotgun (WGS) entry which is preliminary data.</text>
</comment>
<sequence>MRARIKRIITFAFGFPPPLSFSVKKGHKKGRQNKPPSSLKQSKIKNEVD</sequence>
<accession>A0A918D390</accession>
<keyword evidence="3" id="KW-1185">Reference proteome</keyword>
<organism evidence="2 3">
    <name type="scientific">Oceanobacillus indicireducens</name>
    <dbReference type="NCBI Taxonomy" id="1004261"/>
    <lineage>
        <taxon>Bacteria</taxon>
        <taxon>Bacillati</taxon>
        <taxon>Bacillota</taxon>
        <taxon>Bacilli</taxon>
        <taxon>Bacillales</taxon>
        <taxon>Bacillaceae</taxon>
        <taxon>Oceanobacillus</taxon>
    </lineage>
</organism>
<dbReference type="EMBL" id="BMOS01000018">
    <property type="protein sequence ID" value="GGN60973.1"/>
    <property type="molecule type" value="Genomic_DNA"/>
</dbReference>
<dbReference type="Proteomes" id="UP000624041">
    <property type="component" value="Unassembled WGS sequence"/>
</dbReference>